<organism evidence="16 17">
    <name type="scientific">Triparma columacea</name>
    <dbReference type="NCBI Taxonomy" id="722753"/>
    <lineage>
        <taxon>Eukaryota</taxon>
        <taxon>Sar</taxon>
        <taxon>Stramenopiles</taxon>
        <taxon>Ochrophyta</taxon>
        <taxon>Bolidophyceae</taxon>
        <taxon>Parmales</taxon>
        <taxon>Triparmaceae</taxon>
        <taxon>Triparma</taxon>
    </lineage>
</organism>
<dbReference type="SUPFAM" id="SSF47336">
    <property type="entry name" value="ACP-like"/>
    <property type="match status" value="1"/>
</dbReference>
<evidence type="ECO:0000259" key="15">
    <source>
        <dbReference type="PROSITE" id="PS50075"/>
    </source>
</evidence>
<evidence type="ECO:0000256" key="9">
    <source>
        <dbReference type="ARBA" id="ARBA00022946"/>
    </source>
</evidence>
<dbReference type="HAMAP" id="MF_01217">
    <property type="entry name" value="Acyl_carrier"/>
    <property type="match status" value="1"/>
</dbReference>
<dbReference type="InterPro" id="IPR036736">
    <property type="entry name" value="ACP-like_sf"/>
</dbReference>
<evidence type="ECO:0000256" key="4">
    <source>
        <dbReference type="ARBA" id="ARBA00022448"/>
    </source>
</evidence>
<feature type="domain" description="Carrier" evidence="15">
    <location>
        <begin position="57"/>
        <end position="132"/>
    </location>
</feature>
<evidence type="ECO:0000256" key="5">
    <source>
        <dbReference type="ARBA" id="ARBA00022450"/>
    </source>
</evidence>
<keyword evidence="10" id="KW-0249">Electron transport</keyword>
<evidence type="ECO:0000256" key="7">
    <source>
        <dbReference type="ARBA" id="ARBA00022553"/>
    </source>
</evidence>
<name>A0A9W7GPH1_9STRA</name>
<dbReference type="GO" id="GO:0000035">
    <property type="term" value="F:acyl binding"/>
    <property type="evidence" value="ECO:0007669"/>
    <property type="project" value="TreeGrafter"/>
</dbReference>
<protein>
    <recommendedName>
        <fullName evidence="14">Acyl carrier protein</fullName>
    </recommendedName>
</protein>
<sequence>MISRFARLARPAALRIATQRATIVTCTRMPTVSTRIVLKPNKITFRAFGSDFFLDPADVTDRIITVVKNFDKVEASKVTPTAKFSTDLGLDSLDAVEVVMAIEDEFAIEIPDVEADKISSVEDAVNYIASHPQAK</sequence>
<evidence type="ECO:0000313" key="17">
    <source>
        <dbReference type="Proteomes" id="UP001165065"/>
    </source>
</evidence>
<dbReference type="Gene3D" id="1.10.1200.10">
    <property type="entry name" value="ACP-like"/>
    <property type="match status" value="1"/>
</dbReference>
<evidence type="ECO:0000256" key="3">
    <source>
        <dbReference type="ARBA" id="ARBA00010930"/>
    </source>
</evidence>
<keyword evidence="9" id="KW-0809">Transit peptide</keyword>
<keyword evidence="4" id="KW-0813">Transport</keyword>
<comment type="function">
    <text evidence="14">Carrier of the growing fatty acid chain in fatty acid biosynthesis.</text>
</comment>
<dbReference type="PROSITE" id="PS00012">
    <property type="entry name" value="PHOSPHOPANTETHEINE"/>
    <property type="match status" value="1"/>
</dbReference>
<gene>
    <name evidence="16" type="ORF">TrCOL_g8407</name>
</gene>
<dbReference type="AlphaFoldDB" id="A0A9W7GPH1"/>
<dbReference type="FunFam" id="1.10.1200.10:FF:000003">
    <property type="entry name" value="Acyl carrier protein"/>
    <property type="match status" value="1"/>
</dbReference>
<dbReference type="PROSITE" id="PS50075">
    <property type="entry name" value="CARRIER"/>
    <property type="match status" value="1"/>
</dbReference>
<dbReference type="NCBIfam" id="TIGR00517">
    <property type="entry name" value="acyl_carrier"/>
    <property type="match status" value="1"/>
</dbReference>
<dbReference type="InterPro" id="IPR006162">
    <property type="entry name" value="Ppantetheine_attach_site"/>
</dbReference>
<dbReference type="GO" id="GO:0000036">
    <property type="term" value="F:acyl carrier activity"/>
    <property type="evidence" value="ECO:0007669"/>
    <property type="project" value="TreeGrafter"/>
</dbReference>
<evidence type="ECO:0000256" key="12">
    <source>
        <dbReference type="ARBA" id="ARBA00023128"/>
    </source>
</evidence>
<evidence type="ECO:0000256" key="2">
    <source>
        <dbReference type="ARBA" id="ARBA00005194"/>
    </source>
</evidence>
<evidence type="ECO:0000256" key="6">
    <source>
        <dbReference type="ARBA" id="ARBA00022516"/>
    </source>
</evidence>
<dbReference type="Proteomes" id="UP001165065">
    <property type="component" value="Unassembled WGS sequence"/>
</dbReference>
<keyword evidence="7" id="KW-0597">Phosphoprotein</keyword>
<dbReference type="Pfam" id="PF00550">
    <property type="entry name" value="PP-binding"/>
    <property type="match status" value="1"/>
</dbReference>
<evidence type="ECO:0000313" key="16">
    <source>
        <dbReference type="EMBL" id="GMI47642.1"/>
    </source>
</evidence>
<accession>A0A9W7GPH1</accession>
<keyword evidence="5 14" id="KW-0596">Phosphopantetheine</keyword>
<dbReference type="GO" id="GO:0005739">
    <property type="term" value="C:mitochondrion"/>
    <property type="evidence" value="ECO:0007669"/>
    <property type="project" value="UniProtKB-SubCell"/>
</dbReference>
<comment type="pathway">
    <text evidence="2">Lipid metabolism; fatty acid biosynthesis.</text>
</comment>
<dbReference type="InterPro" id="IPR003231">
    <property type="entry name" value="ACP"/>
</dbReference>
<keyword evidence="13 14" id="KW-0275">Fatty acid biosynthesis</keyword>
<dbReference type="PANTHER" id="PTHR20863">
    <property type="entry name" value="ACYL CARRIER PROTEIN"/>
    <property type="match status" value="1"/>
</dbReference>
<comment type="similarity">
    <text evidence="3">Belongs to the acyl carrier protein (ACP) family.</text>
</comment>
<evidence type="ECO:0000256" key="8">
    <source>
        <dbReference type="ARBA" id="ARBA00022832"/>
    </source>
</evidence>
<evidence type="ECO:0000256" key="11">
    <source>
        <dbReference type="ARBA" id="ARBA00023098"/>
    </source>
</evidence>
<keyword evidence="11" id="KW-0443">Lipid metabolism</keyword>
<evidence type="ECO:0000256" key="1">
    <source>
        <dbReference type="ARBA" id="ARBA00004173"/>
    </source>
</evidence>
<comment type="caution">
    <text evidence="16">The sequence shown here is derived from an EMBL/GenBank/DDBJ whole genome shotgun (WGS) entry which is preliminary data.</text>
</comment>
<dbReference type="OrthoDB" id="448946at2759"/>
<reference evidence="17" key="1">
    <citation type="journal article" date="2023" name="Commun. Biol.">
        <title>Genome analysis of Parmales, the sister group of diatoms, reveals the evolutionary specialization of diatoms from phago-mixotrophs to photoautotrophs.</title>
        <authorList>
            <person name="Ban H."/>
            <person name="Sato S."/>
            <person name="Yoshikawa S."/>
            <person name="Yamada K."/>
            <person name="Nakamura Y."/>
            <person name="Ichinomiya M."/>
            <person name="Sato N."/>
            <person name="Blanc-Mathieu R."/>
            <person name="Endo H."/>
            <person name="Kuwata A."/>
            <person name="Ogata H."/>
        </authorList>
    </citation>
    <scope>NUCLEOTIDE SEQUENCE [LARGE SCALE GENOMIC DNA]</scope>
</reference>
<dbReference type="PANTHER" id="PTHR20863:SF28">
    <property type="entry name" value="ACYL CARRIER PROTEIN, MITOCHONDRIAL"/>
    <property type="match status" value="1"/>
</dbReference>
<evidence type="ECO:0000256" key="14">
    <source>
        <dbReference type="RuleBase" id="RU000722"/>
    </source>
</evidence>
<keyword evidence="17" id="KW-1185">Reference proteome</keyword>
<keyword evidence="12" id="KW-0496">Mitochondrion</keyword>
<keyword evidence="6 14" id="KW-0444">Lipid biosynthesis</keyword>
<keyword evidence="8" id="KW-0276">Fatty acid metabolism</keyword>
<evidence type="ECO:0000256" key="10">
    <source>
        <dbReference type="ARBA" id="ARBA00022982"/>
    </source>
</evidence>
<comment type="subcellular location">
    <subcellularLocation>
        <location evidence="1">Mitochondrion</location>
    </subcellularLocation>
</comment>
<dbReference type="NCBIfam" id="NF002148">
    <property type="entry name" value="PRK00982.1-2"/>
    <property type="match status" value="1"/>
</dbReference>
<dbReference type="EMBL" id="BRYA01000352">
    <property type="protein sequence ID" value="GMI47642.1"/>
    <property type="molecule type" value="Genomic_DNA"/>
</dbReference>
<evidence type="ECO:0000256" key="13">
    <source>
        <dbReference type="ARBA" id="ARBA00023160"/>
    </source>
</evidence>
<dbReference type="InterPro" id="IPR009081">
    <property type="entry name" value="PP-bd_ACP"/>
</dbReference>
<proteinExistence type="inferred from homology"/>